<evidence type="ECO:0000256" key="1">
    <source>
        <dbReference type="SAM" id="MobiDB-lite"/>
    </source>
</evidence>
<accession>A0A7S1BQ04</accession>
<feature type="compositionally biased region" description="Low complexity" evidence="1">
    <location>
        <begin position="1"/>
        <end position="19"/>
    </location>
</feature>
<feature type="region of interest" description="Disordered" evidence="1">
    <location>
        <begin position="80"/>
        <end position="136"/>
    </location>
</feature>
<evidence type="ECO:0000313" key="2">
    <source>
        <dbReference type="EMBL" id="CAD8892483.1"/>
    </source>
</evidence>
<proteinExistence type="predicted"/>
<feature type="region of interest" description="Disordered" evidence="1">
    <location>
        <begin position="1"/>
        <end position="38"/>
    </location>
</feature>
<dbReference type="AlphaFoldDB" id="A0A7S1BQ04"/>
<sequence>MSVKSSKSHSSGQRKSSLKNTSKLGNPLSPGNAVSKERVINDFSETFSEKKIKEKSFTVMNPSMDDTKLQTRLNGDISVKSSKTYTSGRGISSMKDASRVGKLRSPGNAIPFDNKFSERCKSPRPRGKPTSHEQCTRTRNLGYNISTKTESRFPGRTKVHAKTIDPMLGKFEQIKCENMKFDDMKSYRSTMGEAEPHSLENFYDVGYCGTEDRHDIEKIEYMKTNGSKMKRALVQFKTRRF</sequence>
<name>A0A7S1BQ04_9STRA</name>
<gene>
    <name evidence="2" type="ORF">CHYS00102_LOCUS19691</name>
</gene>
<dbReference type="EMBL" id="HBFR01027258">
    <property type="protein sequence ID" value="CAD8892483.1"/>
    <property type="molecule type" value="Transcribed_RNA"/>
</dbReference>
<feature type="compositionally biased region" description="Polar residues" evidence="1">
    <location>
        <begin position="80"/>
        <end position="90"/>
    </location>
</feature>
<organism evidence="2">
    <name type="scientific">Corethron hystrix</name>
    <dbReference type="NCBI Taxonomy" id="216773"/>
    <lineage>
        <taxon>Eukaryota</taxon>
        <taxon>Sar</taxon>
        <taxon>Stramenopiles</taxon>
        <taxon>Ochrophyta</taxon>
        <taxon>Bacillariophyta</taxon>
        <taxon>Coscinodiscophyceae</taxon>
        <taxon>Corethrophycidae</taxon>
        <taxon>Corethrales</taxon>
        <taxon>Corethraceae</taxon>
        <taxon>Corethron</taxon>
    </lineage>
</organism>
<reference evidence="2" key="1">
    <citation type="submission" date="2021-01" db="EMBL/GenBank/DDBJ databases">
        <authorList>
            <person name="Corre E."/>
            <person name="Pelletier E."/>
            <person name="Niang G."/>
            <person name="Scheremetjew M."/>
            <person name="Finn R."/>
            <person name="Kale V."/>
            <person name="Holt S."/>
            <person name="Cochrane G."/>
            <person name="Meng A."/>
            <person name="Brown T."/>
            <person name="Cohen L."/>
        </authorList>
    </citation>
    <scope>NUCLEOTIDE SEQUENCE</scope>
    <source>
        <strain evidence="2">308</strain>
    </source>
</reference>
<protein>
    <submittedName>
        <fullName evidence="2">Uncharacterized protein</fullName>
    </submittedName>
</protein>